<feature type="transmembrane region" description="Helical" evidence="1">
    <location>
        <begin position="32"/>
        <end position="52"/>
    </location>
</feature>
<evidence type="ECO:0000256" key="1">
    <source>
        <dbReference type="SAM" id="Phobius"/>
    </source>
</evidence>
<dbReference type="Proteomes" id="UP000262802">
    <property type="component" value="Chromosome"/>
</dbReference>
<reference evidence="2 3" key="1">
    <citation type="submission" date="2018-09" db="EMBL/GenBank/DDBJ databases">
        <title>Hymenobacter medium sp. nov., isolated from R2A medium.</title>
        <authorList>
            <person name="Yingchao G."/>
        </authorList>
    </citation>
    <scope>NUCLEOTIDE SEQUENCE [LARGE SCALE GENOMIC DNA]</scope>
    <source>
        <strain evidence="3">sh-6</strain>
    </source>
</reference>
<keyword evidence="1" id="KW-0472">Membrane</keyword>
<protein>
    <submittedName>
        <fullName evidence="2">Uncharacterized protein</fullName>
    </submittedName>
</protein>
<feature type="transmembrane region" description="Helical" evidence="1">
    <location>
        <begin position="7"/>
        <end position="26"/>
    </location>
</feature>
<accession>A0A3B7QXW5</accession>
<gene>
    <name evidence="2" type="ORF">D3Y59_02765</name>
</gene>
<proteinExistence type="predicted"/>
<evidence type="ECO:0000313" key="3">
    <source>
        <dbReference type="Proteomes" id="UP000262802"/>
    </source>
</evidence>
<keyword evidence="3" id="KW-1185">Reference proteome</keyword>
<keyword evidence="1" id="KW-1133">Transmembrane helix</keyword>
<dbReference type="AlphaFoldDB" id="A0A3B7QXW5"/>
<dbReference type="KEGG" id="hyh:D3Y59_02765"/>
<keyword evidence="1" id="KW-0812">Transmembrane</keyword>
<dbReference type="EMBL" id="CP032317">
    <property type="protein sequence ID" value="AYA36073.1"/>
    <property type="molecule type" value="Genomic_DNA"/>
</dbReference>
<name>A0A3B7QXW5_9BACT</name>
<organism evidence="2 3">
    <name type="scientific">Hymenobacter oligotrophus</name>
    <dbReference type="NCBI Taxonomy" id="2319843"/>
    <lineage>
        <taxon>Bacteria</taxon>
        <taxon>Pseudomonadati</taxon>
        <taxon>Bacteroidota</taxon>
        <taxon>Cytophagia</taxon>
        <taxon>Cytophagales</taxon>
        <taxon>Hymenobacteraceae</taxon>
        <taxon>Hymenobacter</taxon>
    </lineage>
</organism>
<dbReference type="OrthoDB" id="886412at2"/>
<evidence type="ECO:0000313" key="2">
    <source>
        <dbReference type="EMBL" id="AYA36073.1"/>
    </source>
</evidence>
<sequence length="73" mass="8071">MNAYEKTFFYASMALLFAAVVLHFLRLAEPNVVVLLLTSGMGLFGIDHLGYLGRLKARTTEPEADIRRLQAAG</sequence>
<dbReference type="RefSeq" id="WP_119443660.1">
    <property type="nucleotide sequence ID" value="NZ_CP032317.1"/>
</dbReference>